<dbReference type="Proteomes" id="UP000799423">
    <property type="component" value="Unassembled WGS sequence"/>
</dbReference>
<evidence type="ECO:0000313" key="2">
    <source>
        <dbReference type="Proteomes" id="UP000799423"/>
    </source>
</evidence>
<keyword evidence="2" id="KW-1185">Reference proteome</keyword>
<gene>
    <name evidence="1" type="ORF">T440DRAFT_467288</name>
</gene>
<reference evidence="1" key="1">
    <citation type="submission" date="2020-01" db="EMBL/GenBank/DDBJ databases">
        <authorList>
            <consortium name="DOE Joint Genome Institute"/>
            <person name="Haridas S."/>
            <person name="Albert R."/>
            <person name="Binder M."/>
            <person name="Bloem J."/>
            <person name="Labutti K."/>
            <person name="Salamov A."/>
            <person name="Andreopoulos B."/>
            <person name="Baker S.E."/>
            <person name="Barry K."/>
            <person name="Bills G."/>
            <person name="Bluhm B.H."/>
            <person name="Cannon C."/>
            <person name="Castanera R."/>
            <person name="Culley D.E."/>
            <person name="Daum C."/>
            <person name="Ezra D."/>
            <person name="Gonzalez J.B."/>
            <person name="Henrissat B."/>
            <person name="Kuo A."/>
            <person name="Liang C."/>
            <person name="Lipzen A."/>
            <person name="Lutzoni F."/>
            <person name="Magnuson J."/>
            <person name="Mondo S."/>
            <person name="Nolan M."/>
            <person name="Ohm R."/>
            <person name="Pangilinan J."/>
            <person name="Park H.-J."/>
            <person name="Ramirez L."/>
            <person name="Alfaro M."/>
            <person name="Sun H."/>
            <person name="Tritt A."/>
            <person name="Yoshinaga Y."/>
            <person name="Zwiers L.-H."/>
            <person name="Turgeon B.G."/>
            <person name="Goodwin S.B."/>
            <person name="Spatafora J.W."/>
            <person name="Crous P.W."/>
            <person name="Grigoriev I.V."/>
        </authorList>
    </citation>
    <scope>NUCLEOTIDE SEQUENCE</scope>
    <source>
        <strain evidence="1">IPT5</strain>
    </source>
</reference>
<dbReference type="AlphaFoldDB" id="A0A6A7B929"/>
<organism evidence="1 2">
    <name type="scientific">Plenodomus tracheiphilus IPT5</name>
    <dbReference type="NCBI Taxonomy" id="1408161"/>
    <lineage>
        <taxon>Eukaryota</taxon>
        <taxon>Fungi</taxon>
        <taxon>Dikarya</taxon>
        <taxon>Ascomycota</taxon>
        <taxon>Pezizomycotina</taxon>
        <taxon>Dothideomycetes</taxon>
        <taxon>Pleosporomycetidae</taxon>
        <taxon>Pleosporales</taxon>
        <taxon>Pleosporineae</taxon>
        <taxon>Leptosphaeriaceae</taxon>
        <taxon>Plenodomus</taxon>
    </lineage>
</organism>
<proteinExistence type="predicted"/>
<evidence type="ECO:0000313" key="1">
    <source>
        <dbReference type="EMBL" id="KAF2852056.1"/>
    </source>
</evidence>
<dbReference type="EMBL" id="MU006300">
    <property type="protein sequence ID" value="KAF2852056.1"/>
    <property type="molecule type" value="Genomic_DNA"/>
</dbReference>
<name>A0A6A7B929_9PLEO</name>
<accession>A0A6A7B929</accession>
<protein>
    <submittedName>
        <fullName evidence="1">Uncharacterized protein</fullName>
    </submittedName>
</protein>
<sequence>MIYHVLGTLGAFAAYVLYLKYAGLEYLVLAPSGKGIHASVPKKIMLIWLADLNNAVIVLHGCKS</sequence>